<gene>
    <name evidence="4" type="ORF">ElyMa_003549900</name>
</gene>
<evidence type="ECO:0000313" key="5">
    <source>
        <dbReference type="Proteomes" id="UP000762676"/>
    </source>
</evidence>
<feature type="non-terminal residue" evidence="4">
    <location>
        <position position="256"/>
    </location>
</feature>
<dbReference type="Gene3D" id="2.100.10.50">
    <property type="match status" value="1"/>
</dbReference>
<comment type="caution">
    <text evidence="4">The sequence shown here is derived from an EMBL/GenBank/DDBJ whole genome shotgun (WGS) entry which is preliminary data.</text>
</comment>
<reference evidence="4 5" key="1">
    <citation type="journal article" date="2021" name="Elife">
        <title>Chloroplast acquisition without the gene transfer in kleptoplastic sea slugs, Plakobranchus ocellatus.</title>
        <authorList>
            <person name="Maeda T."/>
            <person name="Takahashi S."/>
            <person name="Yoshida T."/>
            <person name="Shimamura S."/>
            <person name="Takaki Y."/>
            <person name="Nagai Y."/>
            <person name="Toyoda A."/>
            <person name="Suzuki Y."/>
            <person name="Arimoto A."/>
            <person name="Ishii H."/>
            <person name="Satoh N."/>
            <person name="Nishiyama T."/>
            <person name="Hasebe M."/>
            <person name="Maruyama T."/>
            <person name="Minagawa J."/>
            <person name="Obokata J."/>
            <person name="Shigenobu S."/>
        </authorList>
    </citation>
    <scope>NUCLEOTIDE SEQUENCE [LARGE SCALE GENOMIC DNA]</scope>
</reference>
<evidence type="ECO:0000259" key="3">
    <source>
        <dbReference type="PROSITE" id="PS51498"/>
    </source>
</evidence>
<keyword evidence="1" id="KW-0344">Guanine-nucleotide releasing factor</keyword>
<accession>A0AAV4EKC0</accession>
<dbReference type="InterPro" id="IPR005113">
    <property type="entry name" value="uDENN_dom"/>
</dbReference>
<feature type="domain" description="MABP" evidence="3">
    <location>
        <begin position="1"/>
        <end position="79"/>
    </location>
</feature>
<dbReference type="Pfam" id="PF03456">
    <property type="entry name" value="uDENN"/>
    <property type="match status" value="1"/>
</dbReference>
<evidence type="ECO:0000259" key="2">
    <source>
        <dbReference type="PROSITE" id="PS50211"/>
    </source>
</evidence>
<dbReference type="Pfam" id="PF02141">
    <property type="entry name" value="DENN"/>
    <property type="match status" value="1"/>
</dbReference>
<evidence type="ECO:0000313" key="4">
    <source>
        <dbReference type="EMBL" id="GFR61160.1"/>
    </source>
</evidence>
<feature type="domain" description="UDENN" evidence="2">
    <location>
        <begin position="59"/>
        <end position="256"/>
    </location>
</feature>
<protein>
    <submittedName>
        <fullName evidence="4">DENN domain-containing protein 4C-like</fullName>
    </submittedName>
</protein>
<dbReference type="InterPro" id="IPR051696">
    <property type="entry name" value="DENN_Domain_GEFs"/>
</dbReference>
<dbReference type="InterPro" id="IPR001194">
    <property type="entry name" value="cDENN_dom"/>
</dbReference>
<dbReference type="PROSITE" id="PS50211">
    <property type="entry name" value="DENN"/>
    <property type="match status" value="1"/>
</dbReference>
<name>A0AAV4EKC0_9GAST</name>
<dbReference type="SMART" id="SM00800">
    <property type="entry name" value="uDENN"/>
    <property type="match status" value="1"/>
</dbReference>
<organism evidence="4 5">
    <name type="scientific">Elysia marginata</name>
    <dbReference type="NCBI Taxonomy" id="1093978"/>
    <lineage>
        <taxon>Eukaryota</taxon>
        <taxon>Metazoa</taxon>
        <taxon>Spiralia</taxon>
        <taxon>Lophotrochozoa</taxon>
        <taxon>Mollusca</taxon>
        <taxon>Gastropoda</taxon>
        <taxon>Heterobranchia</taxon>
        <taxon>Euthyneura</taxon>
        <taxon>Panpulmonata</taxon>
        <taxon>Sacoglossa</taxon>
        <taxon>Placobranchoidea</taxon>
        <taxon>Plakobranchidae</taxon>
        <taxon>Elysia</taxon>
    </lineage>
</organism>
<dbReference type="AlphaFoldDB" id="A0AAV4EKC0"/>
<dbReference type="PANTHER" id="PTHR12296">
    <property type="entry name" value="DENN DOMAIN-CONTAINING PROTEIN 4"/>
    <property type="match status" value="1"/>
</dbReference>
<dbReference type="EMBL" id="BMAT01007263">
    <property type="protein sequence ID" value="GFR61160.1"/>
    <property type="molecule type" value="Genomic_DNA"/>
</dbReference>
<dbReference type="Gene3D" id="3.30.450.200">
    <property type="match status" value="1"/>
</dbReference>
<evidence type="ECO:0000256" key="1">
    <source>
        <dbReference type="ARBA" id="ARBA00022658"/>
    </source>
</evidence>
<sequence>MEGCEVVHTTMKGNPANINNSSSSRIYITYRRAEKSAPSDTLVVVDICVILGNRLGSDVFLCYKKAMVKNDVLAYKASILDRYPTEDYEDFPLPDPVPMFCLPMGATIECWSADAQHPIPNFSTFILTGAAGEKVYGAAVGFYEEYKEEDLTDMQMRSLGLKNKSIREQYHIQKTVHVRKSISLLSHWPFFDAFKKFLSQLYKVSITGPHNVPLERHISHFMYVVPYPSPERPRILVELTKESLSLCMPEDSPFPQ</sequence>
<dbReference type="Proteomes" id="UP000762676">
    <property type="component" value="Unassembled WGS sequence"/>
</dbReference>
<proteinExistence type="predicted"/>
<dbReference type="PANTHER" id="PTHR12296:SF30">
    <property type="entry name" value="DENN DOMAIN-CONTAINING PROTEIN CRAG"/>
    <property type="match status" value="1"/>
</dbReference>
<dbReference type="InterPro" id="IPR023341">
    <property type="entry name" value="MABP"/>
</dbReference>
<keyword evidence="5" id="KW-1185">Reference proteome</keyword>
<dbReference type="GO" id="GO:0032483">
    <property type="term" value="P:regulation of Rab protein signal transduction"/>
    <property type="evidence" value="ECO:0007669"/>
    <property type="project" value="TreeGrafter"/>
</dbReference>
<dbReference type="GO" id="GO:0005085">
    <property type="term" value="F:guanyl-nucleotide exchange factor activity"/>
    <property type="evidence" value="ECO:0007669"/>
    <property type="project" value="UniProtKB-KW"/>
</dbReference>
<dbReference type="PROSITE" id="PS51498">
    <property type="entry name" value="MABP"/>
    <property type="match status" value="1"/>
</dbReference>
<dbReference type="GO" id="GO:0031410">
    <property type="term" value="C:cytoplasmic vesicle"/>
    <property type="evidence" value="ECO:0007669"/>
    <property type="project" value="TreeGrafter"/>
</dbReference>
<dbReference type="InterPro" id="IPR037516">
    <property type="entry name" value="Tripartite_DENN"/>
</dbReference>